<gene>
    <name evidence="1" type="ORF">LITE_LOCUS43956</name>
</gene>
<evidence type="ECO:0000313" key="1">
    <source>
        <dbReference type="EMBL" id="CAI0546414.1"/>
    </source>
</evidence>
<proteinExistence type="predicted"/>
<sequence>FPQPAFLNRGSIPFRPLNLPSLTWGESWWQAAATCALHQSWLLREHGEFSLNVTKLQRS</sequence>
<organism evidence="1 2">
    <name type="scientific">Linum tenue</name>
    <dbReference type="NCBI Taxonomy" id="586396"/>
    <lineage>
        <taxon>Eukaryota</taxon>
        <taxon>Viridiplantae</taxon>
        <taxon>Streptophyta</taxon>
        <taxon>Embryophyta</taxon>
        <taxon>Tracheophyta</taxon>
        <taxon>Spermatophyta</taxon>
        <taxon>Magnoliopsida</taxon>
        <taxon>eudicotyledons</taxon>
        <taxon>Gunneridae</taxon>
        <taxon>Pentapetalae</taxon>
        <taxon>rosids</taxon>
        <taxon>fabids</taxon>
        <taxon>Malpighiales</taxon>
        <taxon>Linaceae</taxon>
        <taxon>Linum</taxon>
    </lineage>
</organism>
<dbReference type="AlphaFoldDB" id="A0AAV0QPU0"/>
<comment type="caution">
    <text evidence="1">The sequence shown here is derived from an EMBL/GenBank/DDBJ whole genome shotgun (WGS) entry which is preliminary data.</text>
</comment>
<evidence type="ECO:0000313" key="2">
    <source>
        <dbReference type="Proteomes" id="UP001154282"/>
    </source>
</evidence>
<protein>
    <submittedName>
        <fullName evidence="1">Uncharacterized protein</fullName>
    </submittedName>
</protein>
<keyword evidence="2" id="KW-1185">Reference proteome</keyword>
<dbReference type="Proteomes" id="UP001154282">
    <property type="component" value="Unassembled WGS sequence"/>
</dbReference>
<accession>A0AAV0QPU0</accession>
<name>A0AAV0QPU0_9ROSI</name>
<feature type="non-terminal residue" evidence="1">
    <location>
        <position position="1"/>
    </location>
</feature>
<reference evidence="1" key="1">
    <citation type="submission" date="2022-08" db="EMBL/GenBank/DDBJ databases">
        <authorList>
            <person name="Gutierrez-Valencia J."/>
        </authorList>
    </citation>
    <scope>NUCLEOTIDE SEQUENCE</scope>
</reference>
<dbReference type="EMBL" id="CAMGYJ010000010">
    <property type="protein sequence ID" value="CAI0546414.1"/>
    <property type="molecule type" value="Genomic_DNA"/>
</dbReference>